<sequence>MHLNTLNLKFSNLISKIRNYEEKNLQWSAYDLTYGHVFSLPPHSQQPRGGLELELLADDDGGKHPFEKWIHKYSSEASQSHRVDLGVPRPLLNVKRVELLRVTFLAFYPEDNNIIAIGMNDSTIQIYSVWVDENRSEPLNVSSFAMTALASSPEWFPNDYFLSSTKSYKKKSRSIQSPLGYPSSLVGETKVPFHNDQHHVLVVHESQIATIYDNQLECLRLTVGTGRLRTAETPPSFWALGETCPVSWWGNLDGVAAMAVFGSLCLIPDHISEPLFQNYELCYSCKRSDGFQEASMMILFTCERIRLKFEIIRILVRQSGWFCGRRPVSVNKDVYALFTLNNVYRIAKYMEFVFFNTIAQSSKSFRGFQKKTLRGRHQPPPPAISAGRHDHPPPPDATIHLFAIISNADLVVFNHRHG</sequence>
<dbReference type="SUPFAM" id="SSF50978">
    <property type="entry name" value="WD40 repeat-like"/>
    <property type="match status" value="1"/>
</dbReference>
<evidence type="ECO:0000256" key="1">
    <source>
        <dbReference type="SAM" id="MobiDB-lite"/>
    </source>
</evidence>
<feature type="region of interest" description="Disordered" evidence="1">
    <location>
        <begin position="369"/>
        <end position="390"/>
    </location>
</feature>
<comment type="caution">
    <text evidence="2">The sequence shown here is derived from an EMBL/GenBank/DDBJ whole genome shotgun (WGS) entry which is preliminary data.</text>
</comment>
<keyword evidence="3" id="KW-1185">Reference proteome</keyword>
<dbReference type="GO" id="GO:0006355">
    <property type="term" value="P:regulation of DNA-templated transcription"/>
    <property type="evidence" value="ECO:0007669"/>
    <property type="project" value="InterPro"/>
</dbReference>
<proteinExistence type="predicted"/>
<dbReference type="EMBL" id="JARYMX010000005">
    <property type="protein sequence ID" value="KAJ9546469.1"/>
    <property type="molecule type" value="Genomic_DNA"/>
</dbReference>
<accession>A0AA38WDT5</accession>
<evidence type="ECO:0000313" key="3">
    <source>
        <dbReference type="Proteomes" id="UP001172457"/>
    </source>
</evidence>
<evidence type="ECO:0000313" key="2">
    <source>
        <dbReference type="EMBL" id="KAJ9546469.1"/>
    </source>
</evidence>
<dbReference type="Proteomes" id="UP001172457">
    <property type="component" value="Chromosome 5"/>
</dbReference>
<organism evidence="2 3">
    <name type="scientific">Centaurea solstitialis</name>
    <name type="common">yellow star-thistle</name>
    <dbReference type="NCBI Taxonomy" id="347529"/>
    <lineage>
        <taxon>Eukaryota</taxon>
        <taxon>Viridiplantae</taxon>
        <taxon>Streptophyta</taxon>
        <taxon>Embryophyta</taxon>
        <taxon>Tracheophyta</taxon>
        <taxon>Spermatophyta</taxon>
        <taxon>Magnoliopsida</taxon>
        <taxon>eudicotyledons</taxon>
        <taxon>Gunneridae</taxon>
        <taxon>Pentapetalae</taxon>
        <taxon>asterids</taxon>
        <taxon>campanulids</taxon>
        <taxon>Asterales</taxon>
        <taxon>Asteraceae</taxon>
        <taxon>Carduoideae</taxon>
        <taxon>Cardueae</taxon>
        <taxon>Centaureinae</taxon>
        <taxon>Centaurea</taxon>
    </lineage>
</organism>
<dbReference type="PANTHER" id="PTHR44083">
    <property type="entry name" value="TOPLESS-RELATED PROTEIN 1-RELATED"/>
    <property type="match status" value="1"/>
</dbReference>
<dbReference type="PANTHER" id="PTHR44083:SF5">
    <property type="entry name" value="PROTEIN TOPLESS-RELATED PROTEIN 2"/>
    <property type="match status" value="1"/>
</dbReference>
<dbReference type="InterPro" id="IPR027728">
    <property type="entry name" value="Topless_fam"/>
</dbReference>
<protein>
    <submittedName>
        <fullName evidence="2">Uncharacterized protein</fullName>
    </submittedName>
</protein>
<name>A0AA38WDT5_9ASTR</name>
<dbReference type="Gene3D" id="2.130.10.10">
    <property type="entry name" value="YVTN repeat-like/Quinoprotein amine dehydrogenase"/>
    <property type="match status" value="1"/>
</dbReference>
<dbReference type="InterPro" id="IPR036322">
    <property type="entry name" value="WD40_repeat_dom_sf"/>
</dbReference>
<reference evidence="2" key="1">
    <citation type="submission" date="2023-03" db="EMBL/GenBank/DDBJ databases">
        <title>Chromosome-scale reference genome and RAD-based genetic map of yellow starthistle (Centaurea solstitialis) reveal putative structural variation and QTLs associated with invader traits.</title>
        <authorList>
            <person name="Reatini B."/>
            <person name="Cang F.A."/>
            <person name="Jiang Q."/>
            <person name="Mckibben M.T.W."/>
            <person name="Barker M.S."/>
            <person name="Rieseberg L.H."/>
            <person name="Dlugosch K.M."/>
        </authorList>
    </citation>
    <scope>NUCLEOTIDE SEQUENCE</scope>
    <source>
        <strain evidence="2">CAN-66</strain>
        <tissue evidence="2">Leaf</tissue>
    </source>
</reference>
<dbReference type="InterPro" id="IPR015943">
    <property type="entry name" value="WD40/YVTN_repeat-like_dom_sf"/>
</dbReference>
<dbReference type="AlphaFoldDB" id="A0AA38WDT5"/>
<gene>
    <name evidence="2" type="ORF">OSB04_019012</name>
</gene>